<dbReference type="Pfam" id="PF02302">
    <property type="entry name" value="PTS_IIB"/>
    <property type="match status" value="1"/>
</dbReference>
<accession>A0A5P5ZJC5</accession>
<feature type="domain" description="PTS EIIB type-2" evidence="2">
    <location>
        <begin position="1"/>
        <end position="94"/>
    </location>
</feature>
<dbReference type="SUPFAM" id="SSF52794">
    <property type="entry name" value="PTS system IIB component-like"/>
    <property type="match status" value="1"/>
</dbReference>
<dbReference type="InterPro" id="IPR003501">
    <property type="entry name" value="PTS_EIIB_2/3"/>
</dbReference>
<name>A0A5P5ZJC5_9LACO</name>
<keyword evidence="1" id="KW-0808">Transferase</keyword>
<organism evidence="3 4">
    <name type="scientific">Lactobacillus acetotolerans</name>
    <dbReference type="NCBI Taxonomy" id="1600"/>
    <lineage>
        <taxon>Bacteria</taxon>
        <taxon>Bacillati</taxon>
        <taxon>Bacillota</taxon>
        <taxon>Bacilli</taxon>
        <taxon>Lactobacillales</taxon>
        <taxon>Lactobacillaceae</taxon>
        <taxon>Lactobacillus</taxon>
    </lineage>
</organism>
<dbReference type="CDD" id="cd05563">
    <property type="entry name" value="PTS_IIB_ascorbate"/>
    <property type="match status" value="1"/>
</dbReference>
<proteinExistence type="predicted"/>
<dbReference type="RefSeq" id="WP_056970495.1">
    <property type="nucleotide sequence ID" value="NZ_CP044496.1"/>
</dbReference>
<dbReference type="PROSITE" id="PS51099">
    <property type="entry name" value="PTS_EIIB_TYPE_2"/>
    <property type="match status" value="1"/>
</dbReference>
<evidence type="ECO:0000256" key="1">
    <source>
        <dbReference type="ARBA" id="ARBA00022679"/>
    </source>
</evidence>
<dbReference type="Proteomes" id="UP000325393">
    <property type="component" value="Chromosome"/>
</dbReference>
<keyword evidence="3" id="KW-0762">Sugar transport</keyword>
<dbReference type="GeneID" id="78212748"/>
<dbReference type="EMBL" id="CP044496">
    <property type="protein sequence ID" value="QFG51757.1"/>
    <property type="molecule type" value="Genomic_DNA"/>
</dbReference>
<dbReference type="GO" id="GO:0009401">
    <property type="term" value="P:phosphoenolpyruvate-dependent sugar phosphotransferase system"/>
    <property type="evidence" value="ECO:0007669"/>
    <property type="project" value="InterPro"/>
</dbReference>
<gene>
    <name evidence="3" type="ORF">LA749_07090</name>
</gene>
<reference evidence="3 4" key="1">
    <citation type="submission" date="2019-09" db="EMBL/GenBank/DDBJ databases">
        <title>Genome sequencing of Lactobacillus acetotolerans.</title>
        <authorList>
            <person name="Kim K."/>
        </authorList>
    </citation>
    <scope>NUCLEOTIDE SEQUENCE [LARGE SCALE GENOMIC DNA]</scope>
    <source>
        <strain evidence="3 4">LA749</strain>
    </source>
</reference>
<evidence type="ECO:0000313" key="3">
    <source>
        <dbReference type="EMBL" id="QFG51757.1"/>
    </source>
</evidence>
<dbReference type="AlphaFoldDB" id="A0A5P5ZJC5"/>
<dbReference type="GO" id="GO:0008982">
    <property type="term" value="F:protein-N(PI)-phosphohistidine-sugar phosphotransferase activity"/>
    <property type="evidence" value="ECO:0007669"/>
    <property type="project" value="InterPro"/>
</dbReference>
<evidence type="ECO:0000259" key="2">
    <source>
        <dbReference type="PROSITE" id="PS51099"/>
    </source>
</evidence>
<keyword evidence="3" id="KW-0813">Transport</keyword>
<dbReference type="InterPro" id="IPR036095">
    <property type="entry name" value="PTS_EIIB-like_sf"/>
</dbReference>
<protein>
    <submittedName>
        <fullName evidence="3">PTS sugar transporter subunit IIB</fullName>
    </submittedName>
</protein>
<dbReference type="InterPro" id="IPR013011">
    <property type="entry name" value="PTS_EIIB_2"/>
</dbReference>
<sequence>MKILAVCQNGLGSSFIVQMNIQNILKEENVDTSNISVDHADVGSTGADSADYFFTDKTLADNLNVPKDKVIPLNSLIDKEETKKDINKILKKENIDFDAN</sequence>
<evidence type="ECO:0000313" key="4">
    <source>
        <dbReference type="Proteomes" id="UP000325393"/>
    </source>
</evidence>
<dbReference type="Gene3D" id="3.40.50.2300">
    <property type="match status" value="1"/>
</dbReference>